<dbReference type="Pfam" id="PF08939">
    <property type="entry name" value="Bles03"/>
    <property type="match status" value="1"/>
</dbReference>
<keyword evidence="3" id="KW-1185">Reference proteome</keyword>
<accession>A0AAN7UGD7</accession>
<dbReference type="InterPro" id="IPR023398">
    <property type="entry name" value="TIF_eIF4e-like"/>
</dbReference>
<evidence type="ECO:0000313" key="2">
    <source>
        <dbReference type="EMBL" id="KAK5625559.1"/>
    </source>
</evidence>
<comment type="caution">
    <text evidence="2">The sequence shown here is derived from an EMBL/GenBank/DDBJ whole genome shotgun (WGS) entry which is preliminary data.</text>
</comment>
<dbReference type="SUPFAM" id="SSF55418">
    <property type="entry name" value="eIF4e-like"/>
    <property type="match status" value="1"/>
</dbReference>
<dbReference type="Proteomes" id="UP001305414">
    <property type="component" value="Unassembled WGS sequence"/>
</dbReference>
<dbReference type="Gene3D" id="3.30.760.10">
    <property type="entry name" value="RNA Cap, Translation Initiation Factor Eif4e"/>
    <property type="match status" value="1"/>
</dbReference>
<reference evidence="2 3" key="1">
    <citation type="submission" date="2023-10" db="EMBL/GenBank/DDBJ databases">
        <title>Draft genome sequence of Xylaria bambusicola isolate GMP-LS, the root and basal stem rot pathogen of sugarcane in Indonesia.</title>
        <authorList>
            <person name="Selvaraj P."/>
            <person name="Muralishankar V."/>
            <person name="Muruganantham S."/>
            <person name="Sp S."/>
            <person name="Haryani S."/>
            <person name="Lau K.J.X."/>
            <person name="Naqvi N.I."/>
        </authorList>
    </citation>
    <scope>NUCLEOTIDE SEQUENCE [LARGE SCALE GENOMIC DNA]</scope>
    <source>
        <strain evidence="2">GMP-LS</strain>
    </source>
</reference>
<gene>
    <name evidence="2" type="ORF">RRF57_001275</name>
</gene>
<comment type="similarity">
    <text evidence="1">Belongs to the UPF0696 family.</text>
</comment>
<protein>
    <recommendedName>
        <fullName evidence="4">DUF1917 domain-containing protein</fullName>
    </recommendedName>
</protein>
<sequence length="261" mass="29460">MSDDHHVEDLTQKVEQFDVRKWWQDYGKLKTPLALHARGTTEHASHFHNPYAGDKYAWQLTETVDAFLARLPPETTEEAPGHSWIWVCNPYIKRKSKSEAQNQRVRGGEDEAPEDEGADLATLIQAGEERLHIASSFVHEFRKPGISKALITRETKKAGMDAAKDILELAKGLRVTCGKWMLFCTVFEVNKVWESVAKATANNELGIAAKVATKSHLDQRTERLICVYTADFSDISDVTRVARKLKQLGIIKGKPIYYKPG</sequence>
<organism evidence="2 3">
    <name type="scientific">Xylaria bambusicola</name>
    <dbReference type="NCBI Taxonomy" id="326684"/>
    <lineage>
        <taxon>Eukaryota</taxon>
        <taxon>Fungi</taxon>
        <taxon>Dikarya</taxon>
        <taxon>Ascomycota</taxon>
        <taxon>Pezizomycotina</taxon>
        <taxon>Sordariomycetes</taxon>
        <taxon>Xylariomycetidae</taxon>
        <taxon>Xylariales</taxon>
        <taxon>Xylariaceae</taxon>
        <taxon>Xylaria</taxon>
    </lineage>
</organism>
<dbReference type="PANTHER" id="PTHR31977:SF1">
    <property type="entry name" value="UPF0696 PROTEIN C11ORF68"/>
    <property type="match status" value="1"/>
</dbReference>
<proteinExistence type="inferred from homology"/>
<name>A0AAN7UGD7_9PEZI</name>
<dbReference type="InterPro" id="IPR015034">
    <property type="entry name" value="Bles03"/>
</dbReference>
<evidence type="ECO:0000313" key="3">
    <source>
        <dbReference type="Proteomes" id="UP001305414"/>
    </source>
</evidence>
<evidence type="ECO:0000256" key="1">
    <source>
        <dbReference type="ARBA" id="ARBA00010568"/>
    </source>
</evidence>
<dbReference type="PANTHER" id="PTHR31977">
    <property type="entry name" value="UPF0696 PROTEIN C11ORF68"/>
    <property type="match status" value="1"/>
</dbReference>
<dbReference type="AlphaFoldDB" id="A0AAN7UGD7"/>
<dbReference type="EMBL" id="JAWHQM010000002">
    <property type="protein sequence ID" value="KAK5625559.1"/>
    <property type="molecule type" value="Genomic_DNA"/>
</dbReference>
<evidence type="ECO:0008006" key="4">
    <source>
        <dbReference type="Google" id="ProtNLM"/>
    </source>
</evidence>